<keyword evidence="1" id="KW-0175">Coiled coil</keyword>
<evidence type="ECO:0000259" key="2">
    <source>
        <dbReference type="Pfam" id="PF01471"/>
    </source>
</evidence>
<dbReference type="Proteomes" id="UP000281547">
    <property type="component" value="Unassembled WGS sequence"/>
</dbReference>
<feature type="coiled-coil region" evidence="1">
    <location>
        <begin position="328"/>
        <end position="366"/>
    </location>
</feature>
<evidence type="ECO:0000313" key="4">
    <source>
        <dbReference type="Proteomes" id="UP000281547"/>
    </source>
</evidence>
<evidence type="ECO:0000313" key="3">
    <source>
        <dbReference type="EMBL" id="RUT30403.1"/>
    </source>
</evidence>
<feature type="domain" description="Peptidoglycan binding-like" evidence="2">
    <location>
        <begin position="20"/>
        <end position="58"/>
    </location>
</feature>
<feature type="coiled-coil region" evidence="1">
    <location>
        <begin position="536"/>
        <end position="563"/>
    </location>
</feature>
<reference evidence="3 4" key="1">
    <citation type="journal article" date="2016" name="Int. J. Syst. Evol. Microbiol.">
        <title>Arsenicitalea aurantiaca gen. nov., sp. nov., a new member of the family Hyphomicrobiaceae, isolated from high-arsenic sediment.</title>
        <authorList>
            <person name="Mu Y."/>
            <person name="Zhou L."/>
            <person name="Zeng X.C."/>
            <person name="Liu L."/>
            <person name="Pan Y."/>
            <person name="Chen X."/>
            <person name="Wang J."/>
            <person name="Li S."/>
            <person name="Li W.J."/>
            <person name="Wang Y."/>
        </authorList>
    </citation>
    <scope>NUCLEOTIDE SEQUENCE [LARGE SCALE GENOMIC DNA]</scope>
    <source>
        <strain evidence="3 4">42-50</strain>
    </source>
</reference>
<dbReference type="Pfam" id="PF01471">
    <property type="entry name" value="PG_binding_1"/>
    <property type="match status" value="1"/>
</dbReference>
<sequence>MEAAQAEKARQELEAELAFIRRVQTALSSLGFYNMEVDGKVGPGTRAAVAAYQAAFDLRGAFSEADLGDLEERASAGWRSAREERQAAEAGFTSRQEFITASTAGFDSKGDWDSARYYGITSSIEYYLFAESDFGDYPTFIAAQEAGFDSAEDFAHAERLGFAQARPYWDFLDSGFADKISYDAHRLAIAEAEHASEACKSAAHALDWLAGLEACFRANRADPQNGAIKAILEDIRGRLSAALIDSRALLEEKQQQLVELTSTERDAVAQEPSALRDQINALANRLVLGELHLQVTNCAASIHREDWKHADSACSAQVEIDQLGSDQREQAELLLAELEIQHEVATENWQAQQTRAKQEAERLAREEATGQGTTLLNDVEAFSSRGGRFSDGVEVARALVALKQSLAAQDATRINSDVKRLERLLELDAVFVEDRMAQLLAAEQAATTGALLARRRLEDQSAFIIDHIARNVTAAETEALLKLQERLEAILVEGNAERVTSAQLEAGQIIQELGLAADLHSFAAAREAPLVTDADLKNADAEAARASRALDAALEQARSLLADIEDFARSGKNFVEPISVARAIGRLKRELSDPQLDGLTASHAALYELVHADELYGAAMSARHHLNDVALANAIATAVEEGTLLNTFLLDHISRNLTDDEVLPLIELQATLEGALADEKSSNIVRIVAGAQASIGEYGLTAAAMAFAESEAARRVQPAVETIANGLSITLANAALLEGDNDALVVLRVADGTAPYLTTNLLGDLTVEGGTVHGCWVHTPPKTGLPFLLARRKLKDLGIEQVEVSQCLGGSAVADLILLERGAFLSLSPSQAQPIISSFEDGRLVTLVSVQSEETADEAARLDAEVQSIKLRLGNELLHGYGILKLASSDSAFCAVAQNLDAHANLLARHLDLVTLYLSDVAFSEALTQEQAFVAAQRGLCEAIYGPDETLRVLMDAMARDNIKHELLPLWIETDTVQTEVARLDEVSRQELMAATLADQELRAAAQLQSAQEDELRAASLAQQVALRAEHHVDAAGAQKTIMEMMRSFVDDQNPAPLLLHFPKTHKVLSALRNDRWTITTVSDDLLDYGTAVWQDRRIKAILVRIGVERENAILGRYESDCYVLGQLLDTEFRVVRDPFEGDCMAAAETEGWKQGHGFESLWHLVDTPSDLPTTIR</sequence>
<protein>
    <recommendedName>
        <fullName evidence="2">Peptidoglycan binding-like domain-containing protein</fullName>
    </recommendedName>
</protein>
<name>A0A433X8N1_9HYPH</name>
<dbReference type="Gene3D" id="1.10.101.10">
    <property type="entry name" value="PGBD-like superfamily/PGBD"/>
    <property type="match status" value="1"/>
</dbReference>
<dbReference type="InterPro" id="IPR002477">
    <property type="entry name" value="Peptidoglycan-bd-like"/>
</dbReference>
<comment type="caution">
    <text evidence="3">The sequence shown here is derived from an EMBL/GenBank/DDBJ whole genome shotgun (WGS) entry which is preliminary data.</text>
</comment>
<dbReference type="InterPro" id="IPR036366">
    <property type="entry name" value="PGBDSf"/>
</dbReference>
<dbReference type="AlphaFoldDB" id="A0A433X8N1"/>
<gene>
    <name evidence="3" type="ORF">EMQ25_11430</name>
</gene>
<evidence type="ECO:0000256" key="1">
    <source>
        <dbReference type="SAM" id="Coils"/>
    </source>
</evidence>
<organism evidence="3 4">
    <name type="scientific">Arsenicitalea aurantiaca</name>
    <dbReference type="NCBI Taxonomy" id="1783274"/>
    <lineage>
        <taxon>Bacteria</taxon>
        <taxon>Pseudomonadati</taxon>
        <taxon>Pseudomonadota</taxon>
        <taxon>Alphaproteobacteria</taxon>
        <taxon>Hyphomicrobiales</taxon>
        <taxon>Devosiaceae</taxon>
        <taxon>Arsenicitalea</taxon>
    </lineage>
</organism>
<dbReference type="SUPFAM" id="SSF47090">
    <property type="entry name" value="PGBD-like"/>
    <property type="match status" value="1"/>
</dbReference>
<dbReference type="EMBL" id="RZNJ01000004">
    <property type="protein sequence ID" value="RUT30403.1"/>
    <property type="molecule type" value="Genomic_DNA"/>
</dbReference>
<proteinExistence type="predicted"/>
<keyword evidence="4" id="KW-1185">Reference proteome</keyword>
<dbReference type="OrthoDB" id="8442644at2"/>
<accession>A0A433X8N1</accession>
<dbReference type="InterPro" id="IPR036365">
    <property type="entry name" value="PGBD-like_sf"/>
</dbReference>